<evidence type="ECO:0000313" key="12">
    <source>
        <dbReference type="Proteomes" id="UP001213042"/>
    </source>
</evidence>
<dbReference type="AlphaFoldDB" id="A0AAW6EBF8"/>
<dbReference type="GO" id="GO:0017061">
    <property type="term" value="F:S-methyl-5-thioadenosine phosphorylase activity"/>
    <property type="evidence" value="ECO:0007669"/>
    <property type="project" value="UniProtKB-EC"/>
</dbReference>
<dbReference type="PANTHER" id="PTHR30616">
    <property type="entry name" value="UNCHARACTERIZED PROTEIN YFIH"/>
    <property type="match status" value="1"/>
</dbReference>
<organism evidence="11 12">
    <name type="scientific">Ruminococcus bicirculans</name>
    <name type="common">ex Wegman et al. 2014</name>
    <dbReference type="NCBI Taxonomy" id="1160721"/>
    <lineage>
        <taxon>Bacteria</taxon>
        <taxon>Bacillati</taxon>
        <taxon>Bacillota</taxon>
        <taxon>Clostridia</taxon>
        <taxon>Eubacteriales</taxon>
        <taxon>Oscillospiraceae</taxon>
        <taxon>Ruminococcus</taxon>
    </lineage>
</organism>
<evidence type="ECO:0000256" key="4">
    <source>
        <dbReference type="ARBA" id="ARBA00022679"/>
    </source>
</evidence>
<evidence type="ECO:0000256" key="6">
    <source>
        <dbReference type="ARBA" id="ARBA00022801"/>
    </source>
</evidence>
<dbReference type="Proteomes" id="UP001213042">
    <property type="component" value="Unassembled WGS sequence"/>
</dbReference>
<dbReference type="InterPro" id="IPR038371">
    <property type="entry name" value="Cu_polyphenol_OxRdtase_sf"/>
</dbReference>
<dbReference type="Gene3D" id="3.60.140.10">
    <property type="entry name" value="CNF1/YfiH-like putative cysteine hydrolases"/>
    <property type="match status" value="1"/>
</dbReference>
<proteinExistence type="inferred from homology"/>
<evidence type="ECO:0000256" key="9">
    <source>
        <dbReference type="ARBA" id="ARBA00048968"/>
    </source>
</evidence>
<comment type="catalytic activity">
    <reaction evidence="9">
        <text>adenosine + phosphate = alpha-D-ribose 1-phosphate + adenine</text>
        <dbReference type="Rhea" id="RHEA:27642"/>
        <dbReference type="ChEBI" id="CHEBI:16335"/>
        <dbReference type="ChEBI" id="CHEBI:16708"/>
        <dbReference type="ChEBI" id="CHEBI:43474"/>
        <dbReference type="ChEBI" id="CHEBI:57720"/>
        <dbReference type="EC" id="2.4.2.1"/>
    </reaction>
    <physiologicalReaction direction="left-to-right" evidence="9">
        <dbReference type="Rhea" id="RHEA:27643"/>
    </physiologicalReaction>
</comment>
<dbReference type="GO" id="GO:0005507">
    <property type="term" value="F:copper ion binding"/>
    <property type="evidence" value="ECO:0007669"/>
    <property type="project" value="TreeGrafter"/>
</dbReference>
<dbReference type="CDD" id="cd16833">
    <property type="entry name" value="YfiH"/>
    <property type="match status" value="1"/>
</dbReference>
<comment type="catalytic activity">
    <reaction evidence="8">
        <text>adenosine + H2O + H(+) = inosine + NH4(+)</text>
        <dbReference type="Rhea" id="RHEA:24408"/>
        <dbReference type="ChEBI" id="CHEBI:15377"/>
        <dbReference type="ChEBI" id="CHEBI:15378"/>
        <dbReference type="ChEBI" id="CHEBI:16335"/>
        <dbReference type="ChEBI" id="CHEBI:17596"/>
        <dbReference type="ChEBI" id="CHEBI:28938"/>
        <dbReference type="EC" id="3.5.4.4"/>
    </reaction>
    <physiologicalReaction direction="left-to-right" evidence="8">
        <dbReference type="Rhea" id="RHEA:24409"/>
    </physiologicalReaction>
</comment>
<dbReference type="SUPFAM" id="SSF64438">
    <property type="entry name" value="CNF1/YfiH-like putative cysteine hydrolases"/>
    <property type="match status" value="1"/>
</dbReference>
<protein>
    <submittedName>
        <fullName evidence="11">Polyphenol oxidase family protein</fullName>
    </submittedName>
</protein>
<dbReference type="EMBL" id="JAQMLU010000013">
    <property type="protein sequence ID" value="MDB8750480.1"/>
    <property type="molecule type" value="Genomic_DNA"/>
</dbReference>
<comment type="catalytic activity">
    <reaction evidence="10">
        <text>S-methyl-5'-thioadenosine + phosphate = 5-(methylsulfanyl)-alpha-D-ribose 1-phosphate + adenine</text>
        <dbReference type="Rhea" id="RHEA:11852"/>
        <dbReference type="ChEBI" id="CHEBI:16708"/>
        <dbReference type="ChEBI" id="CHEBI:17509"/>
        <dbReference type="ChEBI" id="CHEBI:43474"/>
        <dbReference type="ChEBI" id="CHEBI:58533"/>
        <dbReference type="EC" id="2.4.2.28"/>
    </reaction>
    <physiologicalReaction direction="left-to-right" evidence="10">
        <dbReference type="Rhea" id="RHEA:11853"/>
    </physiologicalReaction>
</comment>
<gene>
    <name evidence="11" type="ORF">PNW00_08485</name>
</gene>
<evidence type="ECO:0000256" key="8">
    <source>
        <dbReference type="ARBA" id="ARBA00047989"/>
    </source>
</evidence>
<evidence type="ECO:0000256" key="5">
    <source>
        <dbReference type="ARBA" id="ARBA00022723"/>
    </source>
</evidence>
<sequence>MNNKLYEIVEMPNGIKMLSVLPINATGVAEAYSTIRNSPGGVSKGDCGPFSTNLYKKLGLEEGCEDFRTACDAIGISDREVITNRLTAITDKVRIVSSKDLVDYDIYDEPAAPRADGLVTTDNSIALFNYAADCAITVMLDPTLRIIGSHHASWRGSLLGIFQNQVKAFIELGSNPKDIIAVVFPSIGVANYEMGEEAVKMFDDAGYGEFIDHSSFDKPHADLPRMNKHILLSCGLKESNVYIMDDTDTFSDSDMWHSYRRGPIIDGKHLNGMNGYFIKLK</sequence>
<comment type="caution">
    <text evidence="11">The sequence shown here is derived from an EMBL/GenBank/DDBJ whole genome shotgun (WGS) entry which is preliminary data.</text>
</comment>
<evidence type="ECO:0000256" key="10">
    <source>
        <dbReference type="ARBA" id="ARBA00049893"/>
    </source>
</evidence>
<accession>A0AAW6EBF8</accession>
<evidence type="ECO:0000256" key="1">
    <source>
        <dbReference type="ARBA" id="ARBA00000553"/>
    </source>
</evidence>
<reference evidence="11" key="1">
    <citation type="submission" date="2023-01" db="EMBL/GenBank/DDBJ databases">
        <title>Human gut microbiome strain richness.</title>
        <authorList>
            <person name="Chen-Liaw A."/>
        </authorList>
    </citation>
    <scope>NUCLEOTIDE SEQUENCE</scope>
    <source>
        <strain evidence="11">D43st1_D9_D43t1_170807</strain>
    </source>
</reference>
<dbReference type="PANTHER" id="PTHR30616:SF2">
    <property type="entry name" value="PURINE NUCLEOSIDE PHOSPHORYLASE LACC1"/>
    <property type="match status" value="1"/>
</dbReference>
<comment type="function">
    <text evidence="2">Purine nucleoside enzyme that catalyzes the phosphorolysis of adenosine and inosine nucleosides, yielding D-ribose 1-phosphate and the respective free bases, adenine and hypoxanthine. Also catalyzes the phosphorolysis of S-methyl-5'-thioadenosine into adenine and S-methyl-5-thio-alpha-D-ribose 1-phosphate. Also has adenosine deaminase activity.</text>
</comment>
<evidence type="ECO:0000256" key="7">
    <source>
        <dbReference type="ARBA" id="ARBA00022833"/>
    </source>
</evidence>
<evidence type="ECO:0000256" key="2">
    <source>
        <dbReference type="ARBA" id="ARBA00003215"/>
    </source>
</evidence>
<comment type="catalytic activity">
    <reaction evidence="1">
        <text>inosine + phosphate = alpha-D-ribose 1-phosphate + hypoxanthine</text>
        <dbReference type="Rhea" id="RHEA:27646"/>
        <dbReference type="ChEBI" id="CHEBI:17368"/>
        <dbReference type="ChEBI" id="CHEBI:17596"/>
        <dbReference type="ChEBI" id="CHEBI:43474"/>
        <dbReference type="ChEBI" id="CHEBI:57720"/>
        <dbReference type="EC" id="2.4.2.1"/>
    </reaction>
    <physiologicalReaction direction="left-to-right" evidence="1">
        <dbReference type="Rhea" id="RHEA:27647"/>
    </physiologicalReaction>
</comment>
<keyword evidence="7" id="KW-0862">Zinc</keyword>
<dbReference type="InterPro" id="IPR003730">
    <property type="entry name" value="Cu_polyphenol_OxRdtase"/>
</dbReference>
<name>A0AAW6EBF8_9FIRM</name>
<keyword evidence="6" id="KW-0378">Hydrolase</keyword>
<dbReference type="RefSeq" id="WP_195221277.1">
    <property type="nucleotide sequence ID" value="NZ_JADMWL010000013.1"/>
</dbReference>
<evidence type="ECO:0000313" key="11">
    <source>
        <dbReference type="EMBL" id="MDB8750480.1"/>
    </source>
</evidence>
<comment type="similarity">
    <text evidence="3">Belongs to the purine nucleoside phosphorylase YfiH/LACC1 family.</text>
</comment>
<evidence type="ECO:0000256" key="3">
    <source>
        <dbReference type="ARBA" id="ARBA00007353"/>
    </source>
</evidence>
<keyword evidence="4" id="KW-0808">Transferase</keyword>
<keyword evidence="5" id="KW-0479">Metal-binding</keyword>
<dbReference type="Pfam" id="PF02578">
    <property type="entry name" value="Cu-oxidase_4"/>
    <property type="match status" value="1"/>
</dbReference>
<dbReference type="InterPro" id="IPR011324">
    <property type="entry name" value="Cytotoxic_necrot_fac-like_cat"/>
</dbReference>
<dbReference type="GO" id="GO:0016787">
    <property type="term" value="F:hydrolase activity"/>
    <property type="evidence" value="ECO:0007669"/>
    <property type="project" value="UniProtKB-KW"/>
</dbReference>